<dbReference type="EMBL" id="KE525369">
    <property type="protein sequence ID" value="KFB52178.1"/>
    <property type="molecule type" value="Genomic_DNA"/>
</dbReference>
<dbReference type="EnsemblMetazoa" id="ASIC020283-RA">
    <property type="protein sequence ID" value="ASIC020283-PA"/>
    <property type="gene ID" value="ASIC020283"/>
</dbReference>
<evidence type="ECO:0000313" key="3">
    <source>
        <dbReference type="Proteomes" id="UP000030765"/>
    </source>
</evidence>
<name>A0A084WPN4_ANOSI</name>
<proteinExistence type="predicted"/>
<evidence type="ECO:0000313" key="1">
    <source>
        <dbReference type="EMBL" id="KFB52178.1"/>
    </source>
</evidence>
<dbReference type="AlphaFoldDB" id="A0A084WPN4"/>
<accession>A0A084WPN4</accession>
<gene>
    <name evidence="1" type="ORF">ZHAS_00020283</name>
</gene>
<dbReference type="VEuPathDB" id="VectorBase:ASIC020283"/>
<evidence type="ECO:0000313" key="2">
    <source>
        <dbReference type="EnsemblMetazoa" id="ASIC020283-PA"/>
    </source>
</evidence>
<reference evidence="1 3" key="1">
    <citation type="journal article" date="2014" name="BMC Genomics">
        <title>Genome sequence of Anopheles sinensis provides insight into genetics basis of mosquito competence for malaria parasites.</title>
        <authorList>
            <person name="Zhou D."/>
            <person name="Zhang D."/>
            <person name="Ding G."/>
            <person name="Shi L."/>
            <person name="Hou Q."/>
            <person name="Ye Y."/>
            <person name="Xu Y."/>
            <person name="Zhou H."/>
            <person name="Xiong C."/>
            <person name="Li S."/>
            <person name="Yu J."/>
            <person name="Hong S."/>
            <person name="Yu X."/>
            <person name="Zou P."/>
            <person name="Chen C."/>
            <person name="Chang X."/>
            <person name="Wang W."/>
            <person name="Lv Y."/>
            <person name="Sun Y."/>
            <person name="Ma L."/>
            <person name="Shen B."/>
            <person name="Zhu C."/>
        </authorList>
    </citation>
    <scope>NUCLEOTIDE SEQUENCE [LARGE SCALE GENOMIC DNA]</scope>
</reference>
<dbReference type="Proteomes" id="UP000030765">
    <property type="component" value="Unassembled WGS sequence"/>
</dbReference>
<reference evidence="2" key="2">
    <citation type="submission" date="2020-05" db="UniProtKB">
        <authorList>
            <consortium name="EnsemblMetazoa"/>
        </authorList>
    </citation>
    <scope>IDENTIFICATION</scope>
</reference>
<dbReference type="EMBL" id="ATLV01025108">
    <property type="status" value="NOT_ANNOTATED_CDS"/>
    <property type="molecule type" value="Genomic_DNA"/>
</dbReference>
<organism evidence="1">
    <name type="scientific">Anopheles sinensis</name>
    <name type="common">Mosquito</name>
    <dbReference type="NCBI Taxonomy" id="74873"/>
    <lineage>
        <taxon>Eukaryota</taxon>
        <taxon>Metazoa</taxon>
        <taxon>Ecdysozoa</taxon>
        <taxon>Arthropoda</taxon>
        <taxon>Hexapoda</taxon>
        <taxon>Insecta</taxon>
        <taxon>Pterygota</taxon>
        <taxon>Neoptera</taxon>
        <taxon>Endopterygota</taxon>
        <taxon>Diptera</taxon>
        <taxon>Nematocera</taxon>
        <taxon>Culicoidea</taxon>
        <taxon>Culicidae</taxon>
        <taxon>Anophelinae</taxon>
        <taxon>Anopheles</taxon>
    </lineage>
</organism>
<keyword evidence="3" id="KW-1185">Reference proteome</keyword>
<sequence>MERRTTARKVLAMHKRVRKRMLRFLFNAKATGRRERRGRPRIPVCESAKNSFPPACATFFPPPPPPENRQL</sequence>
<protein>
    <submittedName>
        <fullName evidence="1 2">General transcription factor II-I-like protein</fullName>
    </submittedName>
</protein>